<gene>
    <name evidence="13" type="ORF">ACFQRG_09430</name>
</gene>
<evidence type="ECO:0000256" key="7">
    <source>
        <dbReference type="ARBA" id="ARBA00022842"/>
    </source>
</evidence>
<dbReference type="InterPro" id="IPR036565">
    <property type="entry name" value="Mur-like_cat_sf"/>
</dbReference>
<keyword evidence="6 10" id="KW-0067">ATP-binding</keyword>
<dbReference type="EC" id="6.3.2.17" evidence="2"/>
<comment type="catalytic activity">
    <reaction evidence="9">
        <text>(6S)-5,6,7,8-tetrahydrofolyl-(gamma-L-Glu)(n) + L-glutamate + ATP = (6S)-5,6,7,8-tetrahydrofolyl-(gamma-L-Glu)(n+1) + ADP + phosphate + H(+)</text>
        <dbReference type="Rhea" id="RHEA:10580"/>
        <dbReference type="Rhea" id="RHEA-COMP:14738"/>
        <dbReference type="Rhea" id="RHEA-COMP:14740"/>
        <dbReference type="ChEBI" id="CHEBI:15378"/>
        <dbReference type="ChEBI" id="CHEBI:29985"/>
        <dbReference type="ChEBI" id="CHEBI:30616"/>
        <dbReference type="ChEBI" id="CHEBI:43474"/>
        <dbReference type="ChEBI" id="CHEBI:141005"/>
        <dbReference type="ChEBI" id="CHEBI:456216"/>
        <dbReference type="EC" id="6.3.2.17"/>
    </reaction>
</comment>
<evidence type="ECO:0000256" key="1">
    <source>
        <dbReference type="ARBA" id="ARBA00008276"/>
    </source>
</evidence>
<feature type="domain" description="Mur ligase central" evidence="12">
    <location>
        <begin position="46"/>
        <end position="272"/>
    </location>
</feature>
<evidence type="ECO:0000256" key="9">
    <source>
        <dbReference type="ARBA" id="ARBA00047493"/>
    </source>
</evidence>
<keyword evidence="7" id="KW-0460">Magnesium</keyword>
<sequence length="434" mass="48793">MFKTIEETMNWIHQLLPHGIKPGTMRMERVLERLNHPERSLRTIHVGGTNGKGSTVSFLRNIYQKAGFDVGTFTSPYITSFNERISVNGEGISDEDLIKAANIIYPYVKELEGTDLGTPTEFEVVTLIGIVYFAKINFCDLVIFEVGLGGRLDSTNVIAPLVSIITNVGMDHMQYLGNSIQEIAREKAGIIKSGTAVITASDHPDALKVIQETSEEKHAKLYVFGQSFHITDHGGDDEECFDFSSVFSHYSNLTTKMKGFHQLINAATALMAVDYLKTYFALHVEEEHVIQGIKETHWPGRFEILTADPLVILDGAHNPEGMHALAETVERYYKDRTIKVLFASLTDKKNEAMLEEVEKIADELTFTSFDFPRAAKADELYGYSNHPHKIQADDWQHALAGMKRDADENDVILVTGSLYFITEVRQSFNLNKHQ</sequence>
<evidence type="ECO:0000259" key="12">
    <source>
        <dbReference type="Pfam" id="PF08245"/>
    </source>
</evidence>
<proteinExistence type="inferred from homology"/>
<evidence type="ECO:0000256" key="5">
    <source>
        <dbReference type="ARBA" id="ARBA00022741"/>
    </source>
</evidence>
<dbReference type="InterPro" id="IPR018109">
    <property type="entry name" value="Folylpolyglutamate_synth_CS"/>
</dbReference>
<dbReference type="InterPro" id="IPR001645">
    <property type="entry name" value="Folylpolyglutamate_synth"/>
</dbReference>
<comment type="caution">
    <text evidence="13">The sequence shown here is derived from an EMBL/GenBank/DDBJ whole genome shotgun (WGS) entry which is preliminary data.</text>
</comment>
<dbReference type="EMBL" id="JBHTCO010000011">
    <property type="protein sequence ID" value="MFC7393186.1"/>
    <property type="molecule type" value="Genomic_DNA"/>
</dbReference>
<dbReference type="PANTHER" id="PTHR11136">
    <property type="entry name" value="FOLYLPOLYGLUTAMATE SYNTHASE-RELATED"/>
    <property type="match status" value="1"/>
</dbReference>
<evidence type="ECO:0000256" key="3">
    <source>
        <dbReference type="ARBA" id="ARBA00022598"/>
    </source>
</evidence>
<evidence type="ECO:0000256" key="6">
    <source>
        <dbReference type="ARBA" id="ARBA00022840"/>
    </source>
</evidence>
<dbReference type="PROSITE" id="PS01012">
    <property type="entry name" value="FOLYLPOLYGLU_SYNT_2"/>
    <property type="match status" value="1"/>
</dbReference>
<dbReference type="Proteomes" id="UP001596505">
    <property type="component" value="Unassembled WGS sequence"/>
</dbReference>
<dbReference type="Pfam" id="PF08245">
    <property type="entry name" value="Mur_ligase_M"/>
    <property type="match status" value="1"/>
</dbReference>
<dbReference type="RefSeq" id="WP_380965821.1">
    <property type="nucleotide sequence ID" value="NZ_JBHTCO010000011.1"/>
</dbReference>
<reference evidence="14" key="1">
    <citation type="journal article" date="2019" name="Int. J. Syst. Evol. Microbiol.">
        <title>The Global Catalogue of Microorganisms (GCM) 10K type strain sequencing project: providing services to taxonomists for standard genome sequencing and annotation.</title>
        <authorList>
            <consortium name="The Broad Institute Genomics Platform"/>
            <consortium name="The Broad Institute Genome Sequencing Center for Infectious Disease"/>
            <person name="Wu L."/>
            <person name="Ma J."/>
        </authorList>
    </citation>
    <scope>NUCLEOTIDE SEQUENCE [LARGE SCALE GENOMIC DNA]</scope>
    <source>
        <strain evidence="14">CGMCC 1.16305</strain>
    </source>
</reference>
<feature type="domain" description="Mur ligase C-terminal" evidence="11">
    <location>
        <begin position="300"/>
        <end position="417"/>
    </location>
</feature>
<dbReference type="GO" id="GO:0016874">
    <property type="term" value="F:ligase activity"/>
    <property type="evidence" value="ECO:0007669"/>
    <property type="project" value="UniProtKB-KW"/>
</dbReference>
<dbReference type="NCBIfam" id="TIGR01499">
    <property type="entry name" value="folC"/>
    <property type="match status" value="1"/>
</dbReference>
<keyword evidence="4" id="KW-0479">Metal-binding</keyword>
<evidence type="ECO:0000313" key="14">
    <source>
        <dbReference type="Proteomes" id="UP001596505"/>
    </source>
</evidence>
<keyword evidence="3 10" id="KW-0436">Ligase</keyword>
<evidence type="ECO:0000259" key="11">
    <source>
        <dbReference type="Pfam" id="PF02875"/>
    </source>
</evidence>
<dbReference type="PIRSF" id="PIRSF001563">
    <property type="entry name" value="Folylpolyglu_synth"/>
    <property type="match status" value="1"/>
</dbReference>
<dbReference type="Gene3D" id="3.90.190.20">
    <property type="entry name" value="Mur ligase, C-terminal domain"/>
    <property type="match status" value="1"/>
</dbReference>
<name>A0ABW2PY43_9BACL</name>
<evidence type="ECO:0000256" key="10">
    <source>
        <dbReference type="PIRNR" id="PIRNR001563"/>
    </source>
</evidence>
<evidence type="ECO:0000313" key="13">
    <source>
        <dbReference type="EMBL" id="MFC7393186.1"/>
    </source>
</evidence>
<organism evidence="13 14">
    <name type="scientific">Scopulibacillus cellulosilyticus</name>
    <dbReference type="NCBI Taxonomy" id="2665665"/>
    <lineage>
        <taxon>Bacteria</taxon>
        <taxon>Bacillati</taxon>
        <taxon>Bacillota</taxon>
        <taxon>Bacilli</taxon>
        <taxon>Bacillales</taxon>
        <taxon>Sporolactobacillaceae</taxon>
        <taxon>Scopulibacillus</taxon>
    </lineage>
</organism>
<dbReference type="SUPFAM" id="SSF53623">
    <property type="entry name" value="MurD-like peptide ligases, catalytic domain"/>
    <property type="match status" value="1"/>
</dbReference>
<evidence type="ECO:0000256" key="8">
    <source>
        <dbReference type="ARBA" id="ARBA00030592"/>
    </source>
</evidence>
<accession>A0ABW2PY43</accession>
<comment type="similarity">
    <text evidence="1 10">Belongs to the folylpolyglutamate synthase family.</text>
</comment>
<dbReference type="InterPro" id="IPR013221">
    <property type="entry name" value="Mur_ligase_cen"/>
</dbReference>
<dbReference type="Pfam" id="PF02875">
    <property type="entry name" value="Mur_ligase_C"/>
    <property type="match status" value="1"/>
</dbReference>
<dbReference type="Gene3D" id="3.40.1190.10">
    <property type="entry name" value="Mur-like, catalytic domain"/>
    <property type="match status" value="1"/>
</dbReference>
<keyword evidence="14" id="KW-1185">Reference proteome</keyword>
<protein>
    <recommendedName>
        <fullName evidence="2">tetrahydrofolate synthase</fullName>
        <ecNumber evidence="2">6.3.2.17</ecNumber>
    </recommendedName>
    <alternativeName>
        <fullName evidence="8">Tetrahydrofolylpolyglutamate synthase</fullName>
    </alternativeName>
</protein>
<dbReference type="SUPFAM" id="SSF53244">
    <property type="entry name" value="MurD-like peptide ligases, peptide-binding domain"/>
    <property type="match status" value="1"/>
</dbReference>
<dbReference type="InterPro" id="IPR004101">
    <property type="entry name" value="Mur_ligase_C"/>
</dbReference>
<dbReference type="InterPro" id="IPR036615">
    <property type="entry name" value="Mur_ligase_C_dom_sf"/>
</dbReference>
<dbReference type="PANTHER" id="PTHR11136:SF0">
    <property type="entry name" value="DIHYDROFOLATE SYNTHETASE-RELATED"/>
    <property type="match status" value="1"/>
</dbReference>
<keyword evidence="5 10" id="KW-0547">Nucleotide-binding</keyword>
<evidence type="ECO:0000256" key="2">
    <source>
        <dbReference type="ARBA" id="ARBA00013025"/>
    </source>
</evidence>
<evidence type="ECO:0000256" key="4">
    <source>
        <dbReference type="ARBA" id="ARBA00022723"/>
    </source>
</evidence>